<gene>
    <name evidence="2" type="ORF">BKA55DRAFT_328049</name>
</gene>
<keyword evidence="1" id="KW-1133">Transmembrane helix</keyword>
<organism evidence="2 3">
    <name type="scientific">Fusarium redolens</name>
    <dbReference type="NCBI Taxonomy" id="48865"/>
    <lineage>
        <taxon>Eukaryota</taxon>
        <taxon>Fungi</taxon>
        <taxon>Dikarya</taxon>
        <taxon>Ascomycota</taxon>
        <taxon>Pezizomycotina</taxon>
        <taxon>Sordariomycetes</taxon>
        <taxon>Hypocreomycetidae</taxon>
        <taxon>Hypocreales</taxon>
        <taxon>Nectriaceae</taxon>
        <taxon>Fusarium</taxon>
        <taxon>Fusarium redolens species complex</taxon>
    </lineage>
</organism>
<dbReference type="AlphaFoldDB" id="A0A9P9HDY1"/>
<proteinExistence type="predicted"/>
<comment type="caution">
    <text evidence="2">The sequence shown here is derived from an EMBL/GenBank/DDBJ whole genome shotgun (WGS) entry which is preliminary data.</text>
</comment>
<protein>
    <submittedName>
        <fullName evidence="2">Uncharacterized protein</fullName>
    </submittedName>
</protein>
<keyword evidence="1" id="KW-0472">Membrane</keyword>
<dbReference type="GeneID" id="70215658"/>
<keyword evidence="1" id="KW-0812">Transmembrane</keyword>
<keyword evidence="3" id="KW-1185">Reference proteome</keyword>
<sequence>MQYIRSVLVQWGTAFLTELARGCLINVTVLAGELCHVQVIDGQSKSISEVRYLVQYVQRMNGNGMFLVILALLSTTKIQRCRQLRRPNPSPGLLERPTEYWSSPLIYRTDGSPNCFHSSNGSRLLICPIWLSLIVHSTLNRPTKIKRARCKPRDCWVCCRIMSFYLNLLLAFSLFFPYPPLNPEAFSKSSGGTAHHCSESYVFPALFENPIRPVPRVMMYFPRHQDLAPPTIQWCLL</sequence>
<feature type="transmembrane region" description="Helical" evidence="1">
    <location>
        <begin position="155"/>
        <end position="176"/>
    </location>
</feature>
<accession>A0A9P9HDY1</accession>
<dbReference type="RefSeq" id="XP_046051290.1">
    <property type="nucleotide sequence ID" value="XM_046185704.1"/>
</dbReference>
<dbReference type="EMBL" id="JAGMUX010000006">
    <property type="protein sequence ID" value="KAH7255721.1"/>
    <property type="molecule type" value="Genomic_DNA"/>
</dbReference>
<evidence type="ECO:0000256" key="1">
    <source>
        <dbReference type="SAM" id="Phobius"/>
    </source>
</evidence>
<evidence type="ECO:0000313" key="3">
    <source>
        <dbReference type="Proteomes" id="UP000720189"/>
    </source>
</evidence>
<dbReference type="Proteomes" id="UP000720189">
    <property type="component" value="Unassembled WGS sequence"/>
</dbReference>
<name>A0A9P9HDY1_FUSRE</name>
<reference evidence="2" key="1">
    <citation type="journal article" date="2021" name="Nat. Commun.">
        <title>Genetic determinants of endophytism in the Arabidopsis root mycobiome.</title>
        <authorList>
            <person name="Mesny F."/>
            <person name="Miyauchi S."/>
            <person name="Thiergart T."/>
            <person name="Pickel B."/>
            <person name="Atanasova L."/>
            <person name="Karlsson M."/>
            <person name="Huettel B."/>
            <person name="Barry K.W."/>
            <person name="Haridas S."/>
            <person name="Chen C."/>
            <person name="Bauer D."/>
            <person name="Andreopoulos W."/>
            <person name="Pangilinan J."/>
            <person name="LaButti K."/>
            <person name="Riley R."/>
            <person name="Lipzen A."/>
            <person name="Clum A."/>
            <person name="Drula E."/>
            <person name="Henrissat B."/>
            <person name="Kohler A."/>
            <person name="Grigoriev I.V."/>
            <person name="Martin F.M."/>
            <person name="Hacquard S."/>
        </authorList>
    </citation>
    <scope>NUCLEOTIDE SEQUENCE</scope>
    <source>
        <strain evidence="2">MPI-CAGE-AT-0023</strain>
    </source>
</reference>
<evidence type="ECO:0000313" key="2">
    <source>
        <dbReference type="EMBL" id="KAH7255721.1"/>
    </source>
</evidence>